<sequence length="149" mass="16314">ENKPTVMEGVMEAVGLKPSPRSKSTLKNANTPQTTPTTSRGGYQPLHHASASGGVRIPPQSQFFSLHELPVLRRDRLQCRLALRLKAQKESAPTAAARVRLCSHAPFQPRSLQPLQRRREQAGAPLLGLLRWEWASRAACGRACAAECS</sequence>
<comment type="caution">
    <text evidence="2">The sequence shown here is derived from an EMBL/GenBank/DDBJ whole genome shotgun (WGS) entry which is preliminary data.</text>
</comment>
<protein>
    <submittedName>
        <fullName evidence="2">Uncharacterized protein</fullName>
    </submittedName>
</protein>
<name>A0AAV5VS02_9BILA</name>
<keyword evidence="3" id="KW-1185">Reference proteome</keyword>
<accession>A0AAV5VS02</accession>
<feature type="non-terminal residue" evidence="2">
    <location>
        <position position="1"/>
    </location>
</feature>
<proteinExistence type="predicted"/>
<feature type="non-terminal residue" evidence="2">
    <location>
        <position position="149"/>
    </location>
</feature>
<evidence type="ECO:0000256" key="1">
    <source>
        <dbReference type="SAM" id="MobiDB-lite"/>
    </source>
</evidence>
<evidence type="ECO:0000313" key="2">
    <source>
        <dbReference type="EMBL" id="GMT20559.1"/>
    </source>
</evidence>
<reference evidence="2" key="1">
    <citation type="submission" date="2023-10" db="EMBL/GenBank/DDBJ databases">
        <title>Genome assembly of Pristionchus species.</title>
        <authorList>
            <person name="Yoshida K."/>
            <person name="Sommer R.J."/>
        </authorList>
    </citation>
    <scope>NUCLEOTIDE SEQUENCE</scope>
    <source>
        <strain evidence="2">RS5133</strain>
    </source>
</reference>
<feature type="compositionally biased region" description="Polar residues" evidence="1">
    <location>
        <begin position="21"/>
        <end position="41"/>
    </location>
</feature>
<dbReference type="AlphaFoldDB" id="A0AAV5VS02"/>
<dbReference type="EMBL" id="BTSY01000003">
    <property type="protein sequence ID" value="GMT20559.1"/>
    <property type="molecule type" value="Genomic_DNA"/>
</dbReference>
<organism evidence="2 3">
    <name type="scientific">Pristionchus fissidentatus</name>
    <dbReference type="NCBI Taxonomy" id="1538716"/>
    <lineage>
        <taxon>Eukaryota</taxon>
        <taxon>Metazoa</taxon>
        <taxon>Ecdysozoa</taxon>
        <taxon>Nematoda</taxon>
        <taxon>Chromadorea</taxon>
        <taxon>Rhabditida</taxon>
        <taxon>Rhabditina</taxon>
        <taxon>Diplogasteromorpha</taxon>
        <taxon>Diplogasteroidea</taxon>
        <taxon>Neodiplogasteridae</taxon>
        <taxon>Pristionchus</taxon>
    </lineage>
</organism>
<gene>
    <name evidence="2" type="ORF">PFISCL1PPCAC_11856</name>
</gene>
<dbReference type="Proteomes" id="UP001432322">
    <property type="component" value="Unassembled WGS sequence"/>
</dbReference>
<feature type="region of interest" description="Disordered" evidence="1">
    <location>
        <begin position="15"/>
        <end position="55"/>
    </location>
</feature>
<evidence type="ECO:0000313" key="3">
    <source>
        <dbReference type="Proteomes" id="UP001432322"/>
    </source>
</evidence>